<protein>
    <submittedName>
        <fullName evidence="5">Aldolase</fullName>
    </submittedName>
</protein>
<feature type="domain" description="HpcH/HpaI aldolase/citrate lyase" evidence="4">
    <location>
        <begin position="26"/>
        <end position="208"/>
    </location>
</feature>
<reference evidence="5" key="1">
    <citation type="journal article" date="2014" name="Int. J. Syst. Evol. Microbiol.">
        <title>Complete genome sequence of Corynebacterium casei LMG S-19264T (=DSM 44701T), isolated from a smear-ripened cheese.</title>
        <authorList>
            <consortium name="US DOE Joint Genome Institute (JGI-PGF)"/>
            <person name="Walter F."/>
            <person name="Albersmeier A."/>
            <person name="Kalinowski J."/>
            <person name="Ruckert C."/>
        </authorList>
    </citation>
    <scope>NUCLEOTIDE SEQUENCE</scope>
    <source>
        <strain evidence="5">CGMCC 1.15447</strain>
    </source>
</reference>
<proteinExistence type="inferred from homology"/>
<evidence type="ECO:0000313" key="5">
    <source>
        <dbReference type="EMBL" id="GGA53535.1"/>
    </source>
</evidence>
<dbReference type="GO" id="GO:0016832">
    <property type="term" value="F:aldehyde-lyase activity"/>
    <property type="evidence" value="ECO:0007669"/>
    <property type="project" value="TreeGrafter"/>
</dbReference>
<reference evidence="5" key="2">
    <citation type="submission" date="2020-09" db="EMBL/GenBank/DDBJ databases">
        <authorList>
            <person name="Sun Q."/>
            <person name="Zhou Y."/>
        </authorList>
    </citation>
    <scope>NUCLEOTIDE SEQUENCE</scope>
    <source>
        <strain evidence="5">CGMCC 1.15447</strain>
    </source>
</reference>
<keyword evidence="2" id="KW-0479">Metal-binding</keyword>
<dbReference type="EMBL" id="BMJB01000001">
    <property type="protein sequence ID" value="GGA53535.1"/>
    <property type="molecule type" value="Genomic_DNA"/>
</dbReference>
<evidence type="ECO:0000256" key="3">
    <source>
        <dbReference type="ARBA" id="ARBA00023239"/>
    </source>
</evidence>
<evidence type="ECO:0000259" key="4">
    <source>
        <dbReference type="Pfam" id="PF03328"/>
    </source>
</evidence>
<dbReference type="PANTHER" id="PTHR30502:SF0">
    <property type="entry name" value="PHOSPHOENOLPYRUVATE CARBOXYLASE FAMILY PROTEIN"/>
    <property type="match status" value="1"/>
</dbReference>
<evidence type="ECO:0000313" key="6">
    <source>
        <dbReference type="Proteomes" id="UP000648801"/>
    </source>
</evidence>
<organism evidence="5 6">
    <name type="scientific">Edaphobacter acidisoli</name>
    <dbReference type="NCBI Taxonomy" id="2040573"/>
    <lineage>
        <taxon>Bacteria</taxon>
        <taxon>Pseudomonadati</taxon>
        <taxon>Acidobacteriota</taxon>
        <taxon>Terriglobia</taxon>
        <taxon>Terriglobales</taxon>
        <taxon>Acidobacteriaceae</taxon>
        <taxon>Edaphobacter</taxon>
    </lineage>
</organism>
<evidence type="ECO:0000256" key="1">
    <source>
        <dbReference type="ARBA" id="ARBA00005568"/>
    </source>
</evidence>
<name>A0A916RDP5_9BACT</name>
<accession>A0A916RDP5</accession>
<dbReference type="InterPro" id="IPR015813">
    <property type="entry name" value="Pyrv/PenolPyrv_kinase-like_dom"/>
</dbReference>
<dbReference type="AlphaFoldDB" id="A0A916RDP5"/>
<comment type="similarity">
    <text evidence="1">Belongs to the HpcH/HpaI aldolase family.</text>
</comment>
<keyword evidence="3" id="KW-0456">Lyase</keyword>
<sequence length="260" mass="28127">MNRLLKAVKAQTQGPILGAAAYFYDPIFIEVAAKVGYRAAWIEMEHGFITFAEAADLCRIASGLGMVTMIRIPDARRENVLKAAECGPDIIDIPMANSARDLEELIRYARFRPLGERGFFSVSRALDYGIDVNVSEAQQQLNDDLCLMAQIETVEALDNAREICAVPGVDIFIGPADLSASLDVPGQTGHSKVYEAASKAIGIAKEHDKLVAVGSAPQDFEFYVSQGVDLLFCTNDIAALKIGAQAVMKQAIAAMEKITI</sequence>
<dbReference type="PANTHER" id="PTHR30502">
    <property type="entry name" value="2-KETO-3-DEOXY-L-RHAMNONATE ALDOLASE"/>
    <property type="match status" value="1"/>
</dbReference>
<dbReference type="InterPro" id="IPR005000">
    <property type="entry name" value="Aldolase/citrate-lyase_domain"/>
</dbReference>
<dbReference type="InterPro" id="IPR040442">
    <property type="entry name" value="Pyrv_kinase-like_dom_sf"/>
</dbReference>
<gene>
    <name evidence="5" type="ORF">GCM10011507_00810</name>
</gene>
<dbReference type="Pfam" id="PF03328">
    <property type="entry name" value="HpcH_HpaI"/>
    <property type="match status" value="1"/>
</dbReference>
<dbReference type="RefSeq" id="WP_188757416.1">
    <property type="nucleotide sequence ID" value="NZ_BMJB01000001.1"/>
</dbReference>
<dbReference type="SUPFAM" id="SSF51621">
    <property type="entry name" value="Phosphoenolpyruvate/pyruvate domain"/>
    <property type="match status" value="1"/>
</dbReference>
<dbReference type="InterPro" id="IPR050251">
    <property type="entry name" value="HpcH-HpaI_aldolase"/>
</dbReference>
<dbReference type="GO" id="GO:0046872">
    <property type="term" value="F:metal ion binding"/>
    <property type="evidence" value="ECO:0007669"/>
    <property type="project" value="UniProtKB-KW"/>
</dbReference>
<comment type="caution">
    <text evidence="5">The sequence shown here is derived from an EMBL/GenBank/DDBJ whole genome shotgun (WGS) entry which is preliminary data.</text>
</comment>
<keyword evidence="6" id="KW-1185">Reference proteome</keyword>
<dbReference type="Proteomes" id="UP000648801">
    <property type="component" value="Unassembled WGS sequence"/>
</dbReference>
<dbReference type="Gene3D" id="3.20.20.60">
    <property type="entry name" value="Phosphoenolpyruvate-binding domains"/>
    <property type="match status" value="1"/>
</dbReference>
<dbReference type="GO" id="GO:0005737">
    <property type="term" value="C:cytoplasm"/>
    <property type="evidence" value="ECO:0007669"/>
    <property type="project" value="TreeGrafter"/>
</dbReference>
<evidence type="ECO:0000256" key="2">
    <source>
        <dbReference type="ARBA" id="ARBA00022723"/>
    </source>
</evidence>